<protein>
    <submittedName>
        <fullName evidence="1">Uncharacterized protein</fullName>
    </submittedName>
</protein>
<accession>A0A6A5B2F2</accession>
<sequence length="267" mass="28987">MAAGRCFHTSEVYVLCAVHFMLLHLIKHPTPDAAALLPYLSLEFVRLCLRLSLSSSIKCKAMLSHALASKSTLLPKNLSPLPSYVVPFITALVGSPKTSHIAQALHQLYLLACHMVASTVDADTALGAILLSDDYKNQDDSPTLRTLMKLLLFPRVHNSHTNRFDDGLAIMKASPTYHAYLLPYAVANSASLDEWKAFLHVVLDLCNSTCDNGKGLVQTALDHMAVTLSPQDLLAILPDDADVGLFLDALARAVRLHDSGDDDGTTD</sequence>
<name>A0A6A5B2F2_APHAT</name>
<dbReference type="AlphaFoldDB" id="A0A6A5B2F2"/>
<dbReference type="EMBL" id="VJMI01000054">
    <property type="protein sequence ID" value="KAF0776273.1"/>
    <property type="molecule type" value="Genomic_DNA"/>
</dbReference>
<reference evidence="1 2" key="1">
    <citation type="submission" date="2019-06" db="EMBL/GenBank/DDBJ databases">
        <title>Genomics analysis of Aphanomyces spp. identifies a new class of oomycete effector associated with host adaptation.</title>
        <authorList>
            <person name="Gaulin E."/>
        </authorList>
    </citation>
    <scope>NUCLEOTIDE SEQUENCE [LARGE SCALE GENOMIC DNA]</scope>
    <source>
        <strain evidence="1 2">E</strain>
    </source>
</reference>
<gene>
    <name evidence="1" type="ORF">AaE_000027</name>
</gene>
<proteinExistence type="predicted"/>
<evidence type="ECO:0000313" key="2">
    <source>
        <dbReference type="Proteomes" id="UP000469452"/>
    </source>
</evidence>
<comment type="caution">
    <text evidence="1">The sequence shown here is derived from an EMBL/GenBank/DDBJ whole genome shotgun (WGS) entry which is preliminary data.</text>
</comment>
<dbReference type="VEuPathDB" id="FungiDB:H257_13168"/>
<evidence type="ECO:0000313" key="1">
    <source>
        <dbReference type="EMBL" id="KAF0776273.1"/>
    </source>
</evidence>
<dbReference type="Proteomes" id="UP000469452">
    <property type="component" value="Unassembled WGS sequence"/>
</dbReference>
<organism evidence="1 2">
    <name type="scientific">Aphanomyces astaci</name>
    <name type="common">Crayfish plague agent</name>
    <dbReference type="NCBI Taxonomy" id="112090"/>
    <lineage>
        <taxon>Eukaryota</taxon>
        <taxon>Sar</taxon>
        <taxon>Stramenopiles</taxon>
        <taxon>Oomycota</taxon>
        <taxon>Saprolegniomycetes</taxon>
        <taxon>Saprolegniales</taxon>
        <taxon>Verrucalvaceae</taxon>
        <taxon>Aphanomyces</taxon>
    </lineage>
</organism>